<comment type="caution">
    <text evidence="4">The sequence shown here is derived from an EMBL/GenBank/DDBJ whole genome shotgun (WGS) entry which is preliminary data.</text>
</comment>
<name>X6MYR5_RETFI</name>
<feature type="coiled-coil region" evidence="1">
    <location>
        <begin position="5"/>
        <end position="67"/>
    </location>
</feature>
<evidence type="ECO:0000256" key="3">
    <source>
        <dbReference type="SAM" id="Phobius"/>
    </source>
</evidence>
<evidence type="ECO:0000256" key="2">
    <source>
        <dbReference type="SAM" id="MobiDB-lite"/>
    </source>
</evidence>
<keyword evidence="3" id="KW-1133">Transmembrane helix</keyword>
<accession>X6MYR5</accession>
<feature type="region of interest" description="Disordered" evidence="2">
    <location>
        <begin position="257"/>
        <end position="302"/>
    </location>
</feature>
<dbReference type="Proteomes" id="UP000023152">
    <property type="component" value="Unassembled WGS sequence"/>
</dbReference>
<feature type="compositionally biased region" description="Polar residues" evidence="2">
    <location>
        <begin position="204"/>
        <end position="219"/>
    </location>
</feature>
<keyword evidence="3" id="KW-0812">Transmembrane</keyword>
<feature type="region of interest" description="Disordered" evidence="2">
    <location>
        <begin position="182"/>
        <end position="219"/>
    </location>
</feature>
<gene>
    <name evidence="4" type="ORF">RFI_18047</name>
</gene>
<feature type="transmembrane region" description="Helical" evidence="3">
    <location>
        <begin position="68"/>
        <end position="86"/>
    </location>
</feature>
<keyword evidence="1" id="KW-0175">Coiled coil</keyword>
<protein>
    <submittedName>
        <fullName evidence="4">Uncharacterized protein</fullName>
    </submittedName>
</protein>
<evidence type="ECO:0000313" key="4">
    <source>
        <dbReference type="EMBL" id="ETO19185.1"/>
    </source>
</evidence>
<proteinExistence type="predicted"/>
<dbReference type="EMBL" id="ASPP01013934">
    <property type="protein sequence ID" value="ETO19185.1"/>
    <property type="molecule type" value="Genomic_DNA"/>
</dbReference>
<feature type="non-terminal residue" evidence="4">
    <location>
        <position position="1"/>
    </location>
</feature>
<feature type="region of interest" description="Disordered" evidence="2">
    <location>
        <begin position="91"/>
        <end position="110"/>
    </location>
</feature>
<keyword evidence="5" id="KW-1185">Reference proteome</keyword>
<feature type="compositionally biased region" description="Acidic residues" evidence="2">
    <location>
        <begin position="277"/>
        <end position="286"/>
    </location>
</feature>
<organism evidence="4 5">
    <name type="scientific">Reticulomyxa filosa</name>
    <dbReference type="NCBI Taxonomy" id="46433"/>
    <lineage>
        <taxon>Eukaryota</taxon>
        <taxon>Sar</taxon>
        <taxon>Rhizaria</taxon>
        <taxon>Retaria</taxon>
        <taxon>Foraminifera</taxon>
        <taxon>Monothalamids</taxon>
        <taxon>Reticulomyxidae</taxon>
        <taxon>Reticulomyxa</taxon>
    </lineage>
</organism>
<evidence type="ECO:0000313" key="5">
    <source>
        <dbReference type="Proteomes" id="UP000023152"/>
    </source>
</evidence>
<dbReference type="AlphaFoldDB" id="X6MYR5"/>
<reference evidence="4 5" key="1">
    <citation type="journal article" date="2013" name="Curr. Biol.">
        <title>The Genome of the Foraminiferan Reticulomyxa filosa.</title>
        <authorList>
            <person name="Glockner G."/>
            <person name="Hulsmann N."/>
            <person name="Schleicher M."/>
            <person name="Noegel A.A."/>
            <person name="Eichinger L."/>
            <person name="Gallinger C."/>
            <person name="Pawlowski J."/>
            <person name="Sierra R."/>
            <person name="Euteneuer U."/>
            <person name="Pillet L."/>
            <person name="Moustafa A."/>
            <person name="Platzer M."/>
            <person name="Groth M."/>
            <person name="Szafranski K."/>
            <person name="Schliwa M."/>
        </authorList>
    </citation>
    <scope>NUCLEOTIDE SEQUENCE [LARGE SCALE GENOMIC DNA]</scope>
</reference>
<sequence>EAANANDTEQVKKELEETKKMIREKDSILQKLKRAQEEKLKMLEEKEKQLEEKEKELDEEVNDITKQVFFFAFVFFLFCFIMYPFLSIKKKKPMDHNNNNNEMKSKDLKDRSELLIRERDDVKKQREHWQQLVDEQKERSDAFRKQQEDLDNRHKEVLELHRAITEEKQKLHDEKKRFLRERKRWEKEKASKNNSGSIPALAAQQKSNQNPGSLKPVSSANRFGAASQSYGNMGMGGSIKESRGRLSLRQRDSNFEYADSECAETVATDLESLNSISDDEEPETDDGTAKAQHLQLPINDYE</sequence>
<keyword evidence="3" id="KW-0472">Membrane</keyword>
<evidence type="ECO:0000256" key="1">
    <source>
        <dbReference type="SAM" id="Coils"/>
    </source>
</evidence>